<name>A0ABW1QVD5_9ACTN</name>
<organism evidence="1 2">
    <name type="scientific">Mumia xiangluensis</name>
    <dbReference type="NCBI Taxonomy" id="1678900"/>
    <lineage>
        <taxon>Bacteria</taxon>
        <taxon>Bacillati</taxon>
        <taxon>Actinomycetota</taxon>
        <taxon>Actinomycetes</taxon>
        <taxon>Propionibacteriales</taxon>
        <taxon>Nocardioidaceae</taxon>
        <taxon>Mumia</taxon>
    </lineage>
</organism>
<reference evidence="2" key="1">
    <citation type="journal article" date="2019" name="Int. J. Syst. Evol. Microbiol.">
        <title>The Global Catalogue of Microorganisms (GCM) 10K type strain sequencing project: providing services to taxonomists for standard genome sequencing and annotation.</title>
        <authorList>
            <consortium name="The Broad Institute Genomics Platform"/>
            <consortium name="The Broad Institute Genome Sequencing Center for Infectious Disease"/>
            <person name="Wu L."/>
            <person name="Ma J."/>
        </authorList>
    </citation>
    <scope>NUCLEOTIDE SEQUENCE [LARGE SCALE GENOMIC DNA]</scope>
    <source>
        <strain evidence="2">CGMCC 4.7198</strain>
    </source>
</reference>
<evidence type="ECO:0000313" key="2">
    <source>
        <dbReference type="Proteomes" id="UP001596097"/>
    </source>
</evidence>
<gene>
    <name evidence="1" type="ORF">ACFPYK_20925</name>
</gene>
<protein>
    <submittedName>
        <fullName evidence="1">Uncharacterized protein</fullName>
    </submittedName>
</protein>
<evidence type="ECO:0000313" key="1">
    <source>
        <dbReference type="EMBL" id="MFC6151880.1"/>
    </source>
</evidence>
<comment type="caution">
    <text evidence="1">The sequence shown here is derived from an EMBL/GenBank/DDBJ whole genome shotgun (WGS) entry which is preliminary data.</text>
</comment>
<accession>A0ABW1QVD5</accession>
<proteinExistence type="predicted"/>
<dbReference type="EMBL" id="JBHSQL010000028">
    <property type="protein sequence ID" value="MFC6151880.1"/>
    <property type="molecule type" value="Genomic_DNA"/>
</dbReference>
<dbReference type="RefSeq" id="WP_194842909.1">
    <property type="nucleotide sequence ID" value="NZ_JBHSQL010000028.1"/>
</dbReference>
<keyword evidence="2" id="KW-1185">Reference proteome</keyword>
<dbReference type="Proteomes" id="UP001596097">
    <property type="component" value="Unassembled WGS sequence"/>
</dbReference>
<sequence>MRLRTLAVFGIGYVLGTRAGRDRYEQIVAAARRAGQRLETYGDPDGTREPPRP</sequence>